<evidence type="ECO:0000313" key="2">
    <source>
        <dbReference type="EMBL" id="EKT4441017.1"/>
    </source>
</evidence>
<evidence type="ECO:0000313" key="4">
    <source>
        <dbReference type="Proteomes" id="UP001214521"/>
    </source>
</evidence>
<proteinExistence type="predicted"/>
<evidence type="ECO:0000313" key="3">
    <source>
        <dbReference type="EMBL" id="EKT4444332.1"/>
    </source>
</evidence>
<reference evidence="3" key="1">
    <citation type="submission" date="2022-07" db="EMBL/GenBank/DDBJ databases">
        <authorList>
            <consortium name="Clinical and Environmental Microbiology Branch: Whole genome sequencing antimicrobial resistance pathogens in the healthcare setting"/>
        </authorList>
    </citation>
    <scope>NUCLEOTIDE SEQUENCE</scope>
    <source>
        <strain evidence="3">Stenotrophomonas_maltophilia_2021CK-00905</strain>
    </source>
</reference>
<feature type="signal peptide" evidence="1">
    <location>
        <begin position="1"/>
        <end position="24"/>
    </location>
</feature>
<dbReference type="Proteomes" id="UP001214521">
    <property type="component" value="Unassembled WGS sequence"/>
</dbReference>
<dbReference type="EMBL" id="ABLOMU010000158">
    <property type="protein sequence ID" value="EKT4444332.1"/>
    <property type="molecule type" value="Genomic_DNA"/>
</dbReference>
<dbReference type="EMBL" id="ABLOMU010000013">
    <property type="protein sequence ID" value="EKT4441017.1"/>
    <property type="molecule type" value="Genomic_DNA"/>
</dbReference>
<dbReference type="RefSeq" id="WP_049446765.1">
    <property type="nucleotide sequence ID" value="NZ_CP040435.1"/>
</dbReference>
<evidence type="ECO:0000256" key="1">
    <source>
        <dbReference type="SAM" id="SignalP"/>
    </source>
</evidence>
<feature type="chain" id="PRO_5042443850" description="Secreted protein" evidence="1">
    <location>
        <begin position="25"/>
        <end position="130"/>
    </location>
</feature>
<evidence type="ECO:0008006" key="5">
    <source>
        <dbReference type="Google" id="ProtNLM"/>
    </source>
</evidence>
<dbReference type="AlphaFoldDB" id="A0AAI9G263"/>
<name>A0AAI9G263_STEMA</name>
<gene>
    <name evidence="2" type="ORF">QEK83_001664</name>
    <name evidence="3" type="ORF">QEK83_005058</name>
</gene>
<protein>
    <recommendedName>
        <fullName evidence="5">Secreted protein</fullName>
    </recommendedName>
</protein>
<organism evidence="3 4">
    <name type="scientific">Stenotrophomonas maltophilia</name>
    <name type="common">Pseudomonas maltophilia</name>
    <name type="synonym">Xanthomonas maltophilia</name>
    <dbReference type="NCBI Taxonomy" id="40324"/>
    <lineage>
        <taxon>Bacteria</taxon>
        <taxon>Pseudomonadati</taxon>
        <taxon>Pseudomonadota</taxon>
        <taxon>Gammaproteobacteria</taxon>
        <taxon>Lysobacterales</taxon>
        <taxon>Lysobacteraceae</taxon>
        <taxon>Stenotrophomonas</taxon>
        <taxon>Stenotrophomonas maltophilia group</taxon>
    </lineage>
</organism>
<sequence>MNALLPHVLLPAVLLASLPLSARAAEPAKPAKPSTPAECIALGTSRDIRPSSTEREVLLRDGNNHYRVHLQKRCLGAAASASYVFFTPNTTEQICGDARSTLQTDSNHCTVTWIEPVDAATFKRLAQQGR</sequence>
<keyword evidence="1" id="KW-0732">Signal</keyword>
<comment type="caution">
    <text evidence="3">The sequence shown here is derived from an EMBL/GenBank/DDBJ whole genome shotgun (WGS) entry which is preliminary data.</text>
</comment>
<accession>A0AAI9G263</accession>